<dbReference type="Pfam" id="PF03755">
    <property type="entry name" value="YicC-like_N"/>
    <property type="match status" value="1"/>
</dbReference>
<evidence type="ECO:0000313" key="9">
    <source>
        <dbReference type="Proteomes" id="UP001214250"/>
    </source>
</evidence>
<evidence type="ECO:0000313" key="8">
    <source>
        <dbReference type="EMBL" id="WDE98239.1"/>
    </source>
</evidence>
<dbReference type="Proteomes" id="UP001214250">
    <property type="component" value="Chromosome 2"/>
</dbReference>
<dbReference type="Pfam" id="PF08340">
    <property type="entry name" value="YicC-like_C"/>
    <property type="match status" value="1"/>
</dbReference>
<gene>
    <name evidence="8" type="ORF">PQO03_20700</name>
</gene>
<keyword evidence="2" id="KW-0540">Nuclease</keyword>
<dbReference type="InterPro" id="IPR013551">
    <property type="entry name" value="YicC-like_C"/>
</dbReference>
<comment type="cofactor">
    <cofactor evidence="1">
        <name>a divalent metal cation</name>
        <dbReference type="ChEBI" id="CHEBI:60240"/>
    </cofactor>
</comment>
<feature type="domain" description="Endoribonuclease YicC-like N-terminal" evidence="6">
    <location>
        <begin position="1"/>
        <end position="154"/>
    </location>
</feature>
<evidence type="ECO:0000256" key="2">
    <source>
        <dbReference type="ARBA" id="ARBA00022722"/>
    </source>
</evidence>
<dbReference type="PANTHER" id="PTHR30636">
    <property type="entry name" value="UPF0701 PROTEIN YICC"/>
    <property type="match status" value="1"/>
</dbReference>
<protein>
    <submittedName>
        <fullName evidence="8">YicC family protein</fullName>
    </submittedName>
</protein>
<evidence type="ECO:0000256" key="1">
    <source>
        <dbReference type="ARBA" id="ARBA00001968"/>
    </source>
</evidence>
<dbReference type="PANTHER" id="PTHR30636:SF3">
    <property type="entry name" value="UPF0701 PROTEIN YICC"/>
    <property type="match status" value="1"/>
</dbReference>
<dbReference type="EMBL" id="CP117812">
    <property type="protein sequence ID" value="WDE98239.1"/>
    <property type="molecule type" value="Genomic_DNA"/>
</dbReference>
<accession>A0ABY7VWT0</accession>
<sequence>MKSMTGYGRGEASIEDFSIIVELSTVNRKGLDMRVNYPREYLALEGIIRKKIGAVLARGMVTGSLSISLNSGASKAKINKELILSYIDQLKEIHQEIGMDFTPDTVRLMSIPGVLEDSGKSFDEAKLIVCASEALDKALIQLLENRTREGAEMKVDLVKRYELMHDLQQEIESTYPQALEEYRERLSERIKEAALDVDIDENRIAQELIIYSDRSDITEEVVRLQAHLKQFKKLIDKTEPVGREMDFLMQEMGREVNTTGSKSSHASLSALVVRFKAELEKCREQMANVE</sequence>
<proteinExistence type="inferred from homology"/>
<organism evidence="8 9">
    <name type="scientific">Lentisphaera profundi</name>
    <dbReference type="NCBI Taxonomy" id="1658616"/>
    <lineage>
        <taxon>Bacteria</taxon>
        <taxon>Pseudomonadati</taxon>
        <taxon>Lentisphaerota</taxon>
        <taxon>Lentisphaeria</taxon>
        <taxon>Lentisphaerales</taxon>
        <taxon>Lentisphaeraceae</taxon>
        <taxon>Lentisphaera</taxon>
    </lineage>
</organism>
<feature type="domain" description="Endoribonuclease YicC-like C-terminal" evidence="7">
    <location>
        <begin position="171"/>
        <end position="290"/>
    </location>
</feature>
<reference evidence="8 9" key="1">
    <citation type="submission" date="2023-02" db="EMBL/GenBank/DDBJ databases">
        <title>Genome sequence of Lentisphaera profundi SAORIC-696.</title>
        <authorList>
            <person name="Kim e."/>
            <person name="Cho J.-C."/>
            <person name="Choi A."/>
            <person name="Kang I."/>
        </authorList>
    </citation>
    <scope>NUCLEOTIDE SEQUENCE [LARGE SCALE GENOMIC DNA]</scope>
    <source>
        <strain evidence="8 9">SAORIC-696</strain>
    </source>
</reference>
<evidence type="ECO:0000256" key="4">
    <source>
        <dbReference type="ARBA" id="ARBA00022801"/>
    </source>
</evidence>
<dbReference type="NCBIfam" id="TIGR00255">
    <property type="entry name" value="YicC/YloC family endoribonuclease"/>
    <property type="match status" value="1"/>
</dbReference>
<evidence type="ECO:0000259" key="7">
    <source>
        <dbReference type="Pfam" id="PF08340"/>
    </source>
</evidence>
<keyword evidence="9" id="KW-1185">Reference proteome</keyword>
<keyword evidence="3" id="KW-0255">Endonuclease</keyword>
<evidence type="ECO:0000256" key="3">
    <source>
        <dbReference type="ARBA" id="ARBA00022759"/>
    </source>
</evidence>
<dbReference type="InterPro" id="IPR005229">
    <property type="entry name" value="YicC/YloC-like"/>
</dbReference>
<comment type="similarity">
    <text evidence="5">Belongs to the YicC/YloC family.</text>
</comment>
<dbReference type="InterPro" id="IPR013527">
    <property type="entry name" value="YicC-like_N"/>
</dbReference>
<keyword evidence="4" id="KW-0378">Hydrolase</keyword>
<evidence type="ECO:0000259" key="6">
    <source>
        <dbReference type="Pfam" id="PF03755"/>
    </source>
</evidence>
<dbReference type="RefSeq" id="WP_274153096.1">
    <property type="nucleotide sequence ID" value="NZ_CP117812.1"/>
</dbReference>
<evidence type="ECO:0000256" key="5">
    <source>
        <dbReference type="ARBA" id="ARBA00035648"/>
    </source>
</evidence>
<name>A0ABY7VWT0_9BACT</name>